<proteinExistence type="predicted"/>
<evidence type="ECO:0000313" key="2">
    <source>
        <dbReference type="EMBL" id="MBI0319318.1"/>
    </source>
</evidence>
<protein>
    <submittedName>
        <fullName evidence="1">ABC transporter ATP-binding protein</fullName>
    </submittedName>
</protein>
<evidence type="ECO:0000313" key="3">
    <source>
        <dbReference type="Proteomes" id="UP000638849"/>
    </source>
</evidence>
<comment type="caution">
    <text evidence="1">The sequence shown here is derived from an EMBL/GenBank/DDBJ whole genome shotgun (WGS) entry which is preliminary data.</text>
</comment>
<dbReference type="EMBL" id="JAEEAQ010000805">
    <property type="protein sequence ID" value="MBI0319318.1"/>
    <property type="molecule type" value="Genomic_DNA"/>
</dbReference>
<evidence type="ECO:0000313" key="1">
    <source>
        <dbReference type="EMBL" id="MBI0317217.1"/>
    </source>
</evidence>
<dbReference type="GO" id="GO:0005524">
    <property type="term" value="F:ATP binding"/>
    <property type="evidence" value="ECO:0007669"/>
    <property type="project" value="UniProtKB-KW"/>
</dbReference>
<keyword evidence="1" id="KW-0067">ATP-binding</keyword>
<dbReference type="EMBL" id="JAEEAQ010000386">
    <property type="protein sequence ID" value="MBI0317217.1"/>
    <property type="molecule type" value="Genomic_DNA"/>
</dbReference>
<reference evidence="1 3" key="1">
    <citation type="submission" date="2020-12" db="EMBL/GenBank/DDBJ databases">
        <authorList>
            <person name="Kusuma A.B."/>
            <person name="Nouioui I."/>
            <person name="Goodfellow M."/>
        </authorList>
    </citation>
    <scope>NUCLEOTIDE SEQUENCE [LARGE SCALE GENOMIC DNA]</scope>
    <source>
        <strain evidence="1 3">DSM 41764</strain>
    </source>
</reference>
<sequence>MPTVIADDVHIVYRVNGGPKGKGSATAALSRLLGR</sequence>
<keyword evidence="1" id="KW-0547">Nucleotide-binding</keyword>
<name>A0ABS0RIG6_9ACTN</name>
<gene>
    <name evidence="1" type="ORF">JBF12_30385</name>
    <name evidence="2" type="ORF">JBF12_41375</name>
</gene>
<accession>A0ABS0RIG6</accession>
<dbReference type="Proteomes" id="UP000638849">
    <property type="component" value="Unassembled WGS sequence"/>
</dbReference>
<keyword evidence="3" id="KW-1185">Reference proteome</keyword>
<feature type="non-terminal residue" evidence="1">
    <location>
        <position position="35"/>
    </location>
</feature>
<organism evidence="1 3">
    <name type="scientific">Streptomyces javensis</name>
    <dbReference type="NCBI Taxonomy" id="114698"/>
    <lineage>
        <taxon>Bacteria</taxon>
        <taxon>Bacillati</taxon>
        <taxon>Actinomycetota</taxon>
        <taxon>Actinomycetes</taxon>
        <taxon>Kitasatosporales</taxon>
        <taxon>Streptomycetaceae</taxon>
        <taxon>Streptomyces</taxon>
        <taxon>Streptomyces violaceusniger group</taxon>
    </lineage>
</organism>